<dbReference type="KEGG" id="ppr:PBPRB1632"/>
<feature type="compositionally biased region" description="Basic and acidic residues" evidence="3">
    <location>
        <begin position="1"/>
        <end position="13"/>
    </location>
</feature>
<dbReference type="EMBL" id="CR378680">
    <property type="protein sequence ID" value="CAG23492.1"/>
    <property type="molecule type" value="Genomic_DNA"/>
</dbReference>
<feature type="region of interest" description="Disordered" evidence="3">
    <location>
        <begin position="1"/>
        <end position="34"/>
    </location>
</feature>
<feature type="region of interest" description="Disordered" evidence="3">
    <location>
        <begin position="85"/>
        <end position="107"/>
    </location>
</feature>
<name>Q6LGT8_PHOPR</name>
<evidence type="ECO:0000256" key="1">
    <source>
        <dbReference type="ARBA" id="ARBA00010928"/>
    </source>
</evidence>
<evidence type="ECO:0000256" key="3">
    <source>
        <dbReference type="SAM" id="MobiDB-lite"/>
    </source>
</evidence>
<evidence type="ECO:0000259" key="4">
    <source>
        <dbReference type="Pfam" id="PF02894"/>
    </source>
</evidence>
<reference evidence="6" key="1">
    <citation type="journal article" date="2005" name="Science">
        <title>Life at depth: Photobacterium profundum genome sequence and expression analysis.</title>
        <authorList>
            <person name="Vezzi A."/>
            <person name="Campanaro S."/>
            <person name="D'Angelo M."/>
            <person name="Simonato F."/>
            <person name="Vitulo N."/>
            <person name="Lauro F.M."/>
            <person name="Cestaro A."/>
            <person name="Malacrida G."/>
            <person name="Simionati B."/>
            <person name="Cannata N."/>
            <person name="Romualdi C."/>
            <person name="Bartlett D.H."/>
            <person name="Valle G."/>
        </authorList>
    </citation>
    <scope>NUCLEOTIDE SEQUENCE [LARGE SCALE GENOMIC DNA]</scope>
    <source>
        <strain evidence="6">ATCC BAA-1253 / SS9</strain>
    </source>
</reference>
<proteinExistence type="inferred from homology"/>
<dbReference type="Proteomes" id="UP000000593">
    <property type="component" value="Chromosome 2"/>
</dbReference>
<organism evidence="5 6">
    <name type="scientific">Photobacterium profundum (strain SS9)</name>
    <dbReference type="NCBI Taxonomy" id="298386"/>
    <lineage>
        <taxon>Bacteria</taxon>
        <taxon>Pseudomonadati</taxon>
        <taxon>Pseudomonadota</taxon>
        <taxon>Gammaproteobacteria</taxon>
        <taxon>Vibrionales</taxon>
        <taxon>Vibrionaceae</taxon>
        <taxon>Photobacterium</taxon>
    </lineage>
</organism>
<dbReference type="STRING" id="298386.PBPRB1632"/>
<dbReference type="Gene3D" id="3.30.360.10">
    <property type="entry name" value="Dihydrodipicolinate Reductase, domain 2"/>
    <property type="match status" value="1"/>
</dbReference>
<sequence>MDRQEDMLRKLKGPDIQGWGEDPADNFGTYTDESGSQKTIETKIGGYQDFYHQLAQAIRHGDNVPIEPEQALDVIRVIEAAYQSAHSQRTVELSSPTTSLSTMENSS</sequence>
<feature type="domain" description="Gfo/Idh/MocA-like oxidoreductase C-terminal" evidence="4">
    <location>
        <begin position="1"/>
        <end position="93"/>
    </location>
</feature>
<evidence type="ECO:0000256" key="2">
    <source>
        <dbReference type="ARBA" id="ARBA00023002"/>
    </source>
</evidence>
<dbReference type="GO" id="GO:0016491">
    <property type="term" value="F:oxidoreductase activity"/>
    <property type="evidence" value="ECO:0007669"/>
    <property type="project" value="UniProtKB-KW"/>
</dbReference>
<dbReference type="AlphaFoldDB" id="Q6LGT8"/>
<dbReference type="Pfam" id="PF02894">
    <property type="entry name" value="GFO_IDH_MocA_C"/>
    <property type="match status" value="1"/>
</dbReference>
<comment type="similarity">
    <text evidence="1">Belongs to the Gfo/Idh/MocA family.</text>
</comment>
<accession>Q6LGT8</accession>
<dbReference type="Gene3D" id="3.40.50.720">
    <property type="entry name" value="NAD(P)-binding Rossmann-like Domain"/>
    <property type="match status" value="1"/>
</dbReference>
<dbReference type="eggNOG" id="COG0673">
    <property type="taxonomic scope" value="Bacteria"/>
</dbReference>
<dbReference type="PANTHER" id="PTHR43708:SF5">
    <property type="entry name" value="CONSERVED EXPRESSED OXIDOREDUCTASE (EUROFUNG)-RELATED"/>
    <property type="match status" value="1"/>
</dbReference>
<protein>
    <submittedName>
        <fullName evidence="5">Hypothetical oxidoreductase, Gfo/Idh/MocA family</fullName>
    </submittedName>
</protein>
<keyword evidence="2" id="KW-0560">Oxidoreductase</keyword>
<dbReference type="HOGENOM" id="CLU_2207583_0_0_6"/>
<evidence type="ECO:0000313" key="6">
    <source>
        <dbReference type="Proteomes" id="UP000000593"/>
    </source>
</evidence>
<keyword evidence="6" id="KW-1185">Reference proteome</keyword>
<dbReference type="InterPro" id="IPR051317">
    <property type="entry name" value="Gfo/Idh/MocA_oxidoreduct"/>
</dbReference>
<dbReference type="PANTHER" id="PTHR43708">
    <property type="entry name" value="CONSERVED EXPRESSED OXIDOREDUCTASE (EUROFUNG)"/>
    <property type="match status" value="1"/>
</dbReference>
<gene>
    <name evidence="5" type="primary">OB3372</name>
    <name evidence="5" type="ordered locus">PBPRB1632</name>
</gene>
<evidence type="ECO:0000313" key="5">
    <source>
        <dbReference type="EMBL" id="CAG23492.1"/>
    </source>
</evidence>
<dbReference type="InterPro" id="IPR004104">
    <property type="entry name" value="Gfo/Idh/MocA-like_OxRdtase_C"/>
</dbReference>